<protein>
    <submittedName>
        <fullName evidence="1">Uncharacterized protein</fullName>
    </submittedName>
</protein>
<name>A0A650F3F3_9HELI</name>
<gene>
    <name evidence="1" type="ORF">Helico5904_1170</name>
</gene>
<proteinExistence type="predicted"/>
<reference evidence="1" key="1">
    <citation type="journal article" date="2020" name="J. ISSAAS">
        <title>Lactobacilli and other gastrointestinal microbiota of Peromyscus leucopus, reservoir host for agents of Lyme disease and other zoonoses in North America.</title>
        <authorList>
            <person name="Milovic A."/>
            <person name="Bassam K."/>
            <person name="Shao H."/>
            <person name="Chatzistamou I."/>
            <person name="Tufts D.M."/>
            <person name="Diuk-Wasser M."/>
            <person name="Barbour A.G."/>
        </authorList>
    </citation>
    <scope>NUCLEOTIDE SEQUENCE</scope>
    <source>
        <strain evidence="1">LL4</strain>
    </source>
</reference>
<dbReference type="EMBL" id="MN577569">
    <property type="protein sequence ID" value="QGT50445.1"/>
    <property type="molecule type" value="Genomic_DNA"/>
</dbReference>
<accession>A0A650F3F3</accession>
<dbReference type="AlphaFoldDB" id="A0A650F3F3"/>
<evidence type="ECO:0000313" key="1">
    <source>
        <dbReference type="EMBL" id="QGT50445.1"/>
    </source>
</evidence>
<organism evidence="1">
    <name type="scientific">uncultured Helicobacter sp</name>
    <dbReference type="NCBI Taxonomy" id="175537"/>
    <lineage>
        <taxon>Bacteria</taxon>
        <taxon>Pseudomonadati</taxon>
        <taxon>Campylobacterota</taxon>
        <taxon>Epsilonproteobacteria</taxon>
        <taxon>Campylobacterales</taxon>
        <taxon>Helicobacteraceae</taxon>
        <taxon>Helicobacter</taxon>
        <taxon>environmental samples</taxon>
    </lineage>
</organism>
<sequence length="165" mass="18590">MDITKINQSGVQNMLSNIYNVANQPQKAPNESNESEQKINGVDGLNNQDRSIQSLQHFDITRRIDDRFSPSIELTKAREIGGQLEGGFRDKTSFENLADTLKNESLINNNERTAMEYLKNNSSKLSFDEFEKIAANDNHSKEMKGLIDSVVNKMKFVDSVNGGIF</sequence>